<dbReference type="SUPFAM" id="SSF48452">
    <property type="entry name" value="TPR-like"/>
    <property type="match status" value="1"/>
</dbReference>
<organism evidence="1 2">
    <name type="scientific">Stentor coeruleus</name>
    <dbReference type="NCBI Taxonomy" id="5963"/>
    <lineage>
        <taxon>Eukaryota</taxon>
        <taxon>Sar</taxon>
        <taxon>Alveolata</taxon>
        <taxon>Ciliophora</taxon>
        <taxon>Postciliodesmatophora</taxon>
        <taxon>Heterotrichea</taxon>
        <taxon>Heterotrichida</taxon>
        <taxon>Stentoridae</taxon>
        <taxon>Stentor</taxon>
    </lineage>
</organism>
<reference evidence="1 2" key="1">
    <citation type="submission" date="2016-11" db="EMBL/GenBank/DDBJ databases">
        <title>The macronuclear genome of Stentor coeruleus: a giant cell with tiny introns.</title>
        <authorList>
            <person name="Slabodnick M."/>
            <person name="Ruby J.G."/>
            <person name="Reiff S.B."/>
            <person name="Swart E.C."/>
            <person name="Gosai S."/>
            <person name="Prabakaran S."/>
            <person name="Witkowska E."/>
            <person name="Larue G.E."/>
            <person name="Fisher S."/>
            <person name="Freeman R.M."/>
            <person name="Gunawardena J."/>
            <person name="Chu W."/>
            <person name="Stover N.A."/>
            <person name="Gregory B.D."/>
            <person name="Nowacki M."/>
            <person name="Derisi J."/>
            <person name="Roy S.W."/>
            <person name="Marshall W.F."/>
            <person name="Sood P."/>
        </authorList>
    </citation>
    <scope>NUCLEOTIDE SEQUENCE [LARGE SCALE GENOMIC DNA]</scope>
    <source>
        <strain evidence="1">WM001</strain>
    </source>
</reference>
<protein>
    <recommendedName>
        <fullName evidence="3">MalT-like TPR region domain-containing protein</fullName>
    </recommendedName>
</protein>
<dbReference type="AlphaFoldDB" id="A0A1R2B8H6"/>
<name>A0A1R2B8H6_9CILI</name>
<dbReference type="SMART" id="SM00028">
    <property type="entry name" value="TPR"/>
    <property type="match status" value="3"/>
</dbReference>
<dbReference type="OrthoDB" id="2148418at2759"/>
<keyword evidence="2" id="KW-1185">Reference proteome</keyword>
<evidence type="ECO:0008006" key="3">
    <source>
        <dbReference type="Google" id="ProtNLM"/>
    </source>
</evidence>
<dbReference type="InterPro" id="IPR011990">
    <property type="entry name" value="TPR-like_helical_dom_sf"/>
</dbReference>
<comment type="caution">
    <text evidence="1">The sequence shown here is derived from an EMBL/GenBank/DDBJ whole genome shotgun (WGS) entry which is preliminary data.</text>
</comment>
<dbReference type="InterPro" id="IPR019734">
    <property type="entry name" value="TPR_rpt"/>
</dbReference>
<evidence type="ECO:0000313" key="2">
    <source>
        <dbReference type="Proteomes" id="UP000187209"/>
    </source>
</evidence>
<evidence type="ECO:0000313" key="1">
    <source>
        <dbReference type="EMBL" id="OMJ72890.1"/>
    </source>
</evidence>
<accession>A0A1R2B8H6</accession>
<sequence>MEETLEAKVLRLNCQAMNSLEIPKRALKFLQEAERLLLDEDTADEKNKDRLSLLSVTFNNLACYYKSVKQPNVSLFYLNQALKVETESFAEPSDIASTHLNICAIYSQLGKHQLAVESALSALNFLQGYENEETLPENVINSLVVAYFNLGVEYEYLRKFQQSKDSYSKGRKYAEEYLGPSNTMTVKLNESLKNVNDHTESLNSFINSRRELRNHPKYNSQSISPTTTHPISELNPYKIKIGDIRLPSIHNKGKKRHKAQRASLEPTERNIENRGSIIESGINGTRKFLNAVDRLKALMS</sequence>
<dbReference type="Gene3D" id="1.25.40.10">
    <property type="entry name" value="Tetratricopeptide repeat domain"/>
    <property type="match status" value="1"/>
</dbReference>
<dbReference type="Proteomes" id="UP000187209">
    <property type="component" value="Unassembled WGS sequence"/>
</dbReference>
<gene>
    <name evidence="1" type="ORF">SteCoe_28554</name>
</gene>
<proteinExistence type="predicted"/>
<dbReference type="EMBL" id="MPUH01000865">
    <property type="protein sequence ID" value="OMJ72890.1"/>
    <property type="molecule type" value="Genomic_DNA"/>
</dbReference>